<keyword evidence="2" id="KW-0285">Flavoprotein</keyword>
<dbReference type="InterPro" id="IPR050416">
    <property type="entry name" value="FAD-linked_Oxidoreductase"/>
</dbReference>
<comment type="caution">
    <text evidence="6">The sequence shown here is derived from an EMBL/GenBank/DDBJ whole genome shotgun (WGS) entry which is preliminary data.</text>
</comment>
<name>A0A3D8RVE3_9HELO</name>
<dbReference type="InterPro" id="IPR016166">
    <property type="entry name" value="FAD-bd_PCMH"/>
</dbReference>
<dbReference type="Pfam" id="PF01565">
    <property type="entry name" value="FAD_binding_4"/>
    <property type="match status" value="1"/>
</dbReference>
<dbReference type="PANTHER" id="PTHR42973">
    <property type="entry name" value="BINDING OXIDOREDUCTASE, PUTATIVE (AFU_ORTHOLOGUE AFUA_1G17690)-RELATED"/>
    <property type="match status" value="1"/>
</dbReference>
<dbReference type="InterPro" id="IPR036318">
    <property type="entry name" value="FAD-bd_PCMH-like_sf"/>
</dbReference>
<evidence type="ECO:0000313" key="7">
    <source>
        <dbReference type="Proteomes" id="UP000256645"/>
    </source>
</evidence>
<dbReference type="PROSITE" id="PS51387">
    <property type="entry name" value="FAD_PCMH"/>
    <property type="match status" value="1"/>
</dbReference>
<comment type="similarity">
    <text evidence="1">Belongs to the oxygen-dependent FAD-linked oxidoreductase family.</text>
</comment>
<feature type="domain" description="FAD-binding PCMH-type" evidence="5">
    <location>
        <begin position="79"/>
        <end position="250"/>
    </location>
</feature>
<evidence type="ECO:0000256" key="3">
    <source>
        <dbReference type="ARBA" id="ARBA00022827"/>
    </source>
</evidence>
<keyword evidence="3" id="KW-0274">FAD</keyword>
<dbReference type="InterPro" id="IPR006094">
    <property type="entry name" value="Oxid_FAD_bind_N"/>
</dbReference>
<dbReference type="InterPro" id="IPR016169">
    <property type="entry name" value="FAD-bd_PCMH_sub2"/>
</dbReference>
<evidence type="ECO:0000313" key="6">
    <source>
        <dbReference type="EMBL" id="RDW77834.1"/>
    </source>
</evidence>
<evidence type="ECO:0000259" key="5">
    <source>
        <dbReference type="PROSITE" id="PS51387"/>
    </source>
</evidence>
<sequence length="514" mass="55636">MGPSSALTAILDIAGIAADARAAAEKHLVAFDILNEGEKQVTRLATIKEVFPLVCGDFAVVEGSAKFEDLKRSPWSSNCCLSPATIVTPSTAEQVSLILLLIRFLGAKFSIRGGGHLQIPGFNSNDGGVVISMSRFTQCTLSEDKKLVDVGLGLTWLDVYRALDPFGLAVTGGRVPSVGVPGLLLGGGLSFQNSEHGLSCMGVVNYEVVLADGKIVQANPKENSDLFWALKGGCTNFGVVTKVEMAAVSNKIWAEVRLYQTSQNGELLEAMMLYHEASEKDNKATLIWHSVSQGTLLVFFYCAPVETPSVFECFYSIPFLVNIVPPGLNTVYGVVQGLKDVLSADVGQHELRTMSSLPDLDMYKATEACRLEQIEALKDVEGVILTMVLQPISSSVITASSAKGGNPLGLPAQQHQWFLVMVDYKHAADEVRVRKSAREIVDTAVKISKRNGTYLPFIYSNYASQDQDPLASYGPENLLKLRSIAEKYDIDAVFQKLQNGGWLVSKGQTQVNFA</sequence>
<dbReference type="OrthoDB" id="2151789at2759"/>
<dbReference type="Gene3D" id="3.30.465.10">
    <property type="match status" value="1"/>
</dbReference>
<dbReference type="GO" id="GO:0016491">
    <property type="term" value="F:oxidoreductase activity"/>
    <property type="evidence" value="ECO:0007669"/>
    <property type="project" value="UniProtKB-KW"/>
</dbReference>
<organism evidence="6 7">
    <name type="scientific">Coleophoma cylindrospora</name>
    <dbReference type="NCBI Taxonomy" id="1849047"/>
    <lineage>
        <taxon>Eukaryota</taxon>
        <taxon>Fungi</taxon>
        <taxon>Dikarya</taxon>
        <taxon>Ascomycota</taxon>
        <taxon>Pezizomycotina</taxon>
        <taxon>Leotiomycetes</taxon>
        <taxon>Helotiales</taxon>
        <taxon>Dermateaceae</taxon>
        <taxon>Coleophoma</taxon>
    </lineage>
</organism>
<dbReference type="AlphaFoldDB" id="A0A3D8RVE3"/>
<accession>A0A3D8RVE3</accession>
<dbReference type="Proteomes" id="UP000256645">
    <property type="component" value="Unassembled WGS sequence"/>
</dbReference>
<protein>
    <recommendedName>
        <fullName evidence="5">FAD-binding PCMH-type domain-containing protein</fullName>
    </recommendedName>
</protein>
<dbReference type="GO" id="GO:0071949">
    <property type="term" value="F:FAD binding"/>
    <property type="evidence" value="ECO:0007669"/>
    <property type="project" value="InterPro"/>
</dbReference>
<keyword evidence="4" id="KW-0560">Oxidoreductase</keyword>
<gene>
    <name evidence="6" type="ORF">BP6252_05887</name>
</gene>
<evidence type="ECO:0000256" key="4">
    <source>
        <dbReference type="ARBA" id="ARBA00023002"/>
    </source>
</evidence>
<evidence type="ECO:0000256" key="1">
    <source>
        <dbReference type="ARBA" id="ARBA00005466"/>
    </source>
</evidence>
<dbReference type="STRING" id="1849047.A0A3D8RVE3"/>
<dbReference type="EMBL" id="PDLM01000005">
    <property type="protein sequence ID" value="RDW77834.1"/>
    <property type="molecule type" value="Genomic_DNA"/>
</dbReference>
<keyword evidence="7" id="KW-1185">Reference proteome</keyword>
<reference evidence="6 7" key="1">
    <citation type="journal article" date="2018" name="IMA Fungus">
        <title>IMA Genome-F 9: Draft genome sequence of Annulohypoxylon stygium, Aspergillus mulundensis, Berkeleyomyces basicola (syn. Thielaviopsis basicola), Ceratocystis smalleyi, two Cercospora beticola strains, Coleophoma cylindrospora, Fusarium fracticaudum, Phialophora cf. hyalina, and Morchella septimelata.</title>
        <authorList>
            <person name="Wingfield B.D."/>
            <person name="Bills G.F."/>
            <person name="Dong Y."/>
            <person name="Huang W."/>
            <person name="Nel W.J."/>
            <person name="Swalarsk-Parry B.S."/>
            <person name="Vaghefi N."/>
            <person name="Wilken P.M."/>
            <person name="An Z."/>
            <person name="de Beer Z.W."/>
            <person name="De Vos L."/>
            <person name="Chen L."/>
            <person name="Duong T.A."/>
            <person name="Gao Y."/>
            <person name="Hammerbacher A."/>
            <person name="Kikkert J.R."/>
            <person name="Li Y."/>
            <person name="Li H."/>
            <person name="Li K."/>
            <person name="Li Q."/>
            <person name="Liu X."/>
            <person name="Ma X."/>
            <person name="Naidoo K."/>
            <person name="Pethybridge S.J."/>
            <person name="Sun J."/>
            <person name="Steenkamp E.T."/>
            <person name="van der Nest M.A."/>
            <person name="van Wyk S."/>
            <person name="Wingfield M.J."/>
            <person name="Xiong C."/>
            <person name="Yue Q."/>
            <person name="Zhang X."/>
        </authorList>
    </citation>
    <scope>NUCLEOTIDE SEQUENCE [LARGE SCALE GENOMIC DNA]</scope>
    <source>
        <strain evidence="6 7">BP6252</strain>
    </source>
</reference>
<dbReference type="SUPFAM" id="SSF56176">
    <property type="entry name" value="FAD-binding/transporter-associated domain-like"/>
    <property type="match status" value="1"/>
</dbReference>
<evidence type="ECO:0000256" key="2">
    <source>
        <dbReference type="ARBA" id="ARBA00022630"/>
    </source>
</evidence>
<proteinExistence type="inferred from homology"/>
<dbReference type="PANTHER" id="PTHR42973:SF54">
    <property type="entry name" value="FAD-BINDING PCMH-TYPE DOMAIN-CONTAINING PROTEIN"/>
    <property type="match status" value="1"/>
</dbReference>